<protein>
    <submittedName>
        <fullName evidence="2">Uncharacterized protein</fullName>
    </submittedName>
</protein>
<organism evidence="2 3">
    <name type="scientific">Zophobas morio</name>
    <dbReference type="NCBI Taxonomy" id="2755281"/>
    <lineage>
        <taxon>Eukaryota</taxon>
        <taxon>Metazoa</taxon>
        <taxon>Ecdysozoa</taxon>
        <taxon>Arthropoda</taxon>
        <taxon>Hexapoda</taxon>
        <taxon>Insecta</taxon>
        <taxon>Pterygota</taxon>
        <taxon>Neoptera</taxon>
        <taxon>Endopterygota</taxon>
        <taxon>Coleoptera</taxon>
        <taxon>Polyphaga</taxon>
        <taxon>Cucujiformia</taxon>
        <taxon>Tenebrionidae</taxon>
        <taxon>Zophobas</taxon>
    </lineage>
</organism>
<feature type="region of interest" description="Disordered" evidence="1">
    <location>
        <begin position="199"/>
        <end position="258"/>
    </location>
</feature>
<feature type="compositionally biased region" description="Polar residues" evidence="1">
    <location>
        <begin position="199"/>
        <end position="215"/>
    </location>
</feature>
<evidence type="ECO:0000256" key="1">
    <source>
        <dbReference type="SAM" id="MobiDB-lite"/>
    </source>
</evidence>
<comment type="caution">
    <text evidence="2">The sequence shown here is derived from an EMBL/GenBank/DDBJ whole genome shotgun (WGS) entry which is preliminary data.</text>
</comment>
<feature type="compositionally biased region" description="Low complexity" evidence="1">
    <location>
        <begin position="232"/>
        <end position="241"/>
    </location>
</feature>
<dbReference type="EMBL" id="JALNTZ010000009">
    <property type="protein sequence ID" value="KAJ3641748.1"/>
    <property type="molecule type" value="Genomic_DNA"/>
</dbReference>
<feature type="compositionally biased region" description="Basic residues" evidence="1">
    <location>
        <begin position="242"/>
        <end position="251"/>
    </location>
</feature>
<sequence>MLSCHCLNVIIETEGDLQKVTAETLGLSGEEVQDGFFKDVRQVEKLVNINKSHSGLIQTRNVGSWVIHCCINCDVHSHAVHRDKGASCVLVNSKLFSKEVIDKLRTSNSFSKLYKIVINSDDIVDDVLTANSYLPNDVENVIKGLKQVAADSLKTEALRVEERIRQFSDEQYSKLSDLRERAFREQQILTRVILNNTLNNAKPASTNSGMSNPQGMPSRLNEPLDAGSVKLASSPSASASPAHRHTPKRQKSCPIGHHLSSFDSEGLFELEGTDDVHSGTGSEIEESDLDDANREDGVKIPKRGSTGNAIAKSLPMTIPAFLSQARNRGFEDVDEAPPVERTMDIAASIKALAKSVHGDPVFGDLPKPRYTYI</sequence>
<dbReference type="GO" id="GO:0005737">
    <property type="term" value="C:cytoplasm"/>
    <property type="evidence" value="ECO:0007669"/>
    <property type="project" value="TreeGrafter"/>
</dbReference>
<dbReference type="InterPro" id="IPR026682">
    <property type="entry name" value="AKT1S1"/>
</dbReference>
<dbReference type="PANTHER" id="PTHR21844:SF2">
    <property type="entry name" value="PROLINE-RICH AKT1 SUBSTRATE 1"/>
    <property type="match status" value="1"/>
</dbReference>
<dbReference type="GO" id="GO:0048011">
    <property type="term" value="P:neurotrophin TRK receptor signaling pathway"/>
    <property type="evidence" value="ECO:0007669"/>
    <property type="project" value="InterPro"/>
</dbReference>
<feature type="region of interest" description="Disordered" evidence="1">
    <location>
        <begin position="271"/>
        <end position="309"/>
    </location>
</feature>
<dbReference type="Pfam" id="PF15798">
    <property type="entry name" value="PRAS"/>
    <property type="match status" value="1"/>
</dbReference>
<reference evidence="2" key="1">
    <citation type="journal article" date="2023" name="G3 (Bethesda)">
        <title>Whole genome assemblies of Zophobas morio and Tenebrio molitor.</title>
        <authorList>
            <person name="Kaur S."/>
            <person name="Stinson S.A."/>
            <person name="diCenzo G.C."/>
        </authorList>
    </citation>
    <scope>NUCLEOTIDE SEQUENCE</scope>
    <source>
        <strain evidence="2">QUZm001</strain>
    </source>
</reference>
<keyword evidence="3" id="KW-1185">Reference proteome</keyword>
<dbReference type="Proteomes" id="UP001168821">
    <property type="component" value="Unassembled WGS sequence"/>
</dbReference>
<dbReference type="GO" id="GO:0032007">
    <property type="term" value="P:negative regulation of TOR signaling"/>
    <property type="evidence" value="ECO:0007669"/>
    <property type="project" value="InterPro"/>
</dbReference>
<name>A0AA38HPY2_9CUCU</name>
<dbReference type="AlphaFoldDB" id="A0AA38HPY2"/>
<accession>A0AA38HPY2</accession>
<evidence type="ECO:0000313" key="3">
    <source>
        <dbReference type="Proteomes" id="UP001168821"/>
    </source>
</evidence>
<dbReference type="PANTHER" id="PTHR21844">
    <property type="entry name" value="AKT1 SUBSTRATE 1 PROTEIN"/>
    <property type="match status" value="1"/>
</dbReference>
<gene>
    <name evidence="2" type="ORF">Zmor_028227</name>
</gene>
<evidence type="ECO:0000313" key="2">
    <source>
        <dbReference type="EMBL" id="KAJ3641748.1"/>
    </source>
</evidence>
<proteinExistence type="predicted"/>